<dbReference type="OrthoDB" id="5873999at2759"/>
<feature type="compositionally biased region" description="Basic and acidic residues" evidence="1">
    <location>
        <begin position="369"/>
        <end position="385"/>
    </location>
</feature>
<feature type="region of interest" description="Disordered" evidence="1">
    <location>
        <begin position="258"/>
        <end position="278"/>
    </location>
</feature>
<dbReference type="InterPro" id="IPR057233">
    <property type="entry name" value="DUF7911"/>
</dbReference>
<reference evidence="2 3" key="2">
    <citation type="submission" date="2018-10" db="EMBL/GenBank/DDBJ databases">
        <authorList>
            <consortium name="Pathogen Informatics"/>
        </authorList>
    </citation>
    <scope>NUCLEOTIDE SEQUENCE [LARGE SCALE GENOMIC DNA]</scope>
</reference>
<organism evidence="4">
    <name type="scientific">Enterobius vermicularis</name>
    <name type="common">Human pinworm</name>
    <dbReference type="NCBI Taxonomy" id="51028"/>
    <lineage>
        <taxon>Eukaryota</taxon>
        <taxon>Metazoa</taxon>
        <taxon>Ecdysozoa</taxon>
        <taxon>Nematoda</taxon>
        <taxon>Chromadorea</taxon>
        <taxon>Rhabditida</taxon>
        <taxon>Spirurina</taxon>
        <taxon>Oxyuridomorpha</taxon>
        <taxon>Oxyuroidea</taxon>
        <taxon>Oxyuridae</taxon>
        <taxon>Enterobius</taxon>
    </lineage>
</organism>
<protein>
    <submittedName>
        <fullName evidence="2 4">Uncharacterized protein</fullName>
    </submittedName>
</protein>
<accession>A0A0N4V623</accession>
<evidence type="ECO:0000313" key="3">
    <source>
        <dbReference type="Proteomes" id="UP000274131"/>
    </source>
</evidence>
<dbReference type="Pfam" id="PF25492">
    <property type="entry name" value="DUF7911"/>
    <property type="match status" value="1"/>
</dbReference>
<reference evidence="4" key="1">
    <citation type="submission" date="2016-04" db="UniProtKB">
        <authorList>
            <consortium name="WormBaseParasite"/>
        </authorList>
    </citation>
    <scope>IDENTIFICATION</scope>
</reference>
<feature type="compositionally biased region" description="Acidic residues" evidence="1">
    <location>
        <begin position="359"/>
        <end position="368"/>
    </location>
</feature>
<evidence type="ECO:0000313" key="2">
    <source>
        <dbReference type="EMBL" id="VDD90555.1"/>
    </source>
</evidence>
<dbReference type="EMBL" id="UXUI01008121">
    <property type="protein sequence ID" value="VDD90555.1"/>
    <property type="molecule type" value="Genomic_DNA"/>
</dbReference>
<name>A0A0N4V623_ENTVE</name>
<dbReference type="AlphaFoldDB" id="A0A0N4V623"/>
<evidence type="ECO:0000256" key="1">
    <source>
        <dbReference type="SAM" id="MobiDB-lite"/>
    </source>
</evidence>
<dbReference type="Proteomes" id="UP000274131">
    <property type="component" value="Unassembled WGS sequence"/>
</dbReference>
<dbReference type="WBParaSite" id="EVEC_0000569501-mRNA-1">
    <property type="protein sequence ID" value="EVEC_0000569501-mRNA-1"/>
    <property type="gene ID" value="EVEC_0000569501"/>
</dbReference>
<feature type="region of interest" description="Disordered" evidence="1">
    <location>
        <begin position="333"/>
        <end position="394"/>
    </location>
</feature>
<proteinExistence type="predicted"/>
<evidence type="ECO:0000313" key="4">
    <source>
        <dbReference type="WBParaSite" id="EVEC_0000569501-mRNA-1"/>
    </source>
</evidence>
<keyword evidence="3" id="KW-1185">Reference proteome</keyword>
<sequence>MRVNNTVDICAPEYLKWHYLRNKDKFLLTKKVAGRNEFCALPVDKPSLQTLENTPRFDYSAYPVVQNNMYCVHLKSGSFSFECDSSFMSLHRPNLLYIVNIRPHKNEWEILPLEVLENAELKKHGRSGVVPQEAWGLSNLSPPEILIEIDATLNKRYVARRGSNFLLEYPLKLLRKRPPQRPRMIAIDKMDGDAVRIWSFSIDNGKILLTELRKDAAGNDVTFVYGVNIAEPQKVFFLLSLNYKAEINFWNISSLRGNTPKHQQEHRRHPTKTTTTQAPETLTPVTRRTDKDWWTTPKVVTVPLDNRWKWTVTTTARTTAPLTMATTMMLSTTTAASEEVQRPSRPTFSWRPRYQEPEKPEEEDENDDDGRRELSSTESDSKIEDTGVSTSEHFICVNVKKQMKRERKGEGTW</sequence>
<gene>
    <name evidence="2" type="ORF">EVEC_LOCUS5306</name>
</gene>